<evidence type="ECO:0000313" key="3">
    <source>
        <dbReference type="Proteomes" id="UP000594261"/>
    </source>
</evidence>
<dbReference type="InParanoid" id="A0A7N2R5N2"/>
<accession>A0A7N2R5N2</accession>
<dbReference type="Proteomes" id="UP000594261">
    <property type="component" value="Chromosome 5"/>
</dbReference>
<feature type="domain" description="RDRP C-terminal head" evidence="1">
    <location>
        <begin position="1"/>
        <end position="65"/>
    </location>
</feature>
<evidence type="ECO:0000259" key="1">
    <source>
        <dbReference type="Pfam" id="PF26253"/>
    </source>
</evidence>
<organism evidence="2 3">
    <name type="scientific">Quercus lobata</name>
    <name type="common">Valley oak</name>
    <dbReference type="NCBI Taxonomy" id="97700"/>
    <lineage>
        <taxon>Eukaryota</taxon>
        <taxon>Viridiplantae</taxon>
        <taxon>Streptophyta</taxon>
        <taxon>Embryophyta</taxon>
        <taxon>Tracheophyta</taxon>
        <taxon>Spermatophyta</taxon>
        <taxon>Magnoliopsida</taxon>
        <taxon>eudicotyledons</taxon>
        <taxon>Gunneridae</taxon>
        <taxon>Pentapetalae</taxon>
        <taxon>rosids</taxon>
        <taxon>fabids</taxon>
        <taxon>Fagales</taxon>
        <taxon>Fagaceae</taxon>
        <taxon>Quercus</taxon>
    </lineage>
</organism>
<dbReference type="InterPro" id="IPR058752">
    <property type="entry name" value="RDRP_C_head"/>
</dbReference>
<reference evidence="2 3" key="1">
    <citation type="journal article" date="2016" name="G3 (Bethesda)">
        <title>First Draft Assembly and Annotation of the Genome of a California Endemic Oak Quercus lobata Nee (Fagaceae).</title>
        <authorList>
            <person name="Sork V.L."/>
            <person name="Fitz-Gibbon S.T."/>
            <person name="Puiu D."/>
            <person name="Crepeau M."/>
            <person name="Gugger P.F."/>
            <person name="Sherman R."/>
            <person name="Stevens K."/>
            <person name="Langley C.H."/>
            <person name="Pellegrini M."/>
            <person name="Salzberg S.L."/>
        </authorList>
    </citation>
    <scope>NUCLEOTIDE SEQUENCE [LARGE SCALE GENOMIC DNA]</scope>
    <source>
        <strain evidence="2 3">cv. SW786</strain>
    </source>
</reference>
<dbReference type="Pfam" id="PF26253">
    <property type="entry name" value="RdRP_head"/>
    <property type="match status" value="1"/>
</dbReference>
<dbReference type="EnsemblPlants" id="QL05p078063:mrna">
    <property type="protein sequence ID" value="QL05p078063:mrna:CDS:1"/>
    <property type="gene ID" value="QL05p078063"/>
</dbReference>
<protein>
    <recommendedName>
        <fullName evidence="1">RDRP C-terminal head domain-containing protein</fullName>
    </recommendedName>
</protein>
<name>A0A7N2R5N2_QUELO</name>
<reference evidence="2" key="2">
    <citation type="submission" date="2021-01" db="UniProtKB">
        <authorList>
            <consortium name="EnsemblPlants"/>
        </authorList>
    </citation>
    <scope>IDENTIFICATION</scope>
</reference>
<sequence>MSSLMKYYEAETEDEMLTSNLRNRAAYSLRDNGRYGDFRDWILLLMKRLQNEAKEWFELSCETHER</sequence>
<dbReference type="AlphaFoldDB" id="A0A7N2R5N2"/>
<dbReference type="EMBL" id="LRBV02000005">
    <property type="status" value="NOT_ANNOTATED_CDS"/>
    <property type="molecule type" value="Genomic_DNA"/>
</dbReference>
<evidence type="ECO:0000313" key="2">
    <source>
        <dbReference type="EnsemblPlants" id="QL05p078063:mrna:CDS:1"/>
    </source>
</evidence>
<proteinExistence type="predicted"/>
<keyword evidence="3" id="KW-1185">Reference proteome</keyword>
<dbReference type="Gramene" id="QL05p078063:mrna">
    <property type="protein sequence ID" value="QL05p078063:mrna:CDS:1"/>
    <property type="gene ID" value="QL05p078063"/>
</dbReference>